<dbReference type="Proteomes" id="UP001140949">
    <property type="component" value="Unassembled WGS sequence"/>
</dbReference>
<dbReference type="EMBL" id="JANAVB010005598">
    <property type="protein sequence ID" value="KAJ6846456.1"/>
    <property type="molecule type" value="Genomic_DNA"/>
</dbReference>
<evidence type="ECO:0000313" key="1">
    <source>
        <dbReference type="EMBL" id="KAJ6846456.1"/>
    </source>
</evidence>
<dbReference type="AlphaFoldDB" id="A0AAX6HZI2"/>
<evidence type="ECO:0000313" key="2">
    <source>
        <dbReference type="Proteomes" id="UP001140949"/>
    </source>
</evidence>
<comment type="caution">
    <text evidence="1">The sequence shown here is derived from an EMBL/GenBank/DDBJ whole genome shotgun (WGS) entry which is preliminary data.</text>
</comment>
<name>A0AAX6HZI2_IRIPA</name>
<organism evidence="1 2">
    <name type="scientific">Iris pallida</name>
    <name type="common">Sweet iris</name>
    <dbReference type="NCBI Taxonomy" id="29817"/>
    <lineage>
        <taxon>Eukaryota</taxon>
        <taxon>Viridiplantae</taxon>
        <taxon>Streptophyta</taxon>
        <taxon>Embryophyta</taxon>
        <taxon>Tracheophyta</taxon>
        <taxon>Spermatophyta</taxon>
        <taxon>Magnoliopsida</taxon>
        <taxon>Liliopsida</taxon>
        <taxon>Asparagales</taxon>
        <taxon>Iridaceae</taxon>
        <taxon>Iridoideae</taxon>
        <taxon>Irideae</taxon>
        <taxon>Iris</taxon>
    </lineage>
</organism>
<sequence>MSETRQINLYGEHPTSTETVLTRARKIILQEERFF</sequence>
<gene>
    <name evidence="1" type="ORF">M6B38_280935</name>
</gene>
<protein>
    <submittedName>
        <fullName evidence="1">Protein PLASTID TRANSCRIPTIONALLY ACTIVE 12</fullName>
    </submittedName>
</protein>
<reference evidence="1" key="2">
    <citation type="submission" date="2023-04" db="EMBL/GenBank/DDBJ databases">
        <authorList>
            <person name="Bruccoleri R.E."/>
            <person name="Oakeley E.J."/>
            <person name="Faust A.-M."/>
            <person name="Dessus-Babus S."/>
            <person name="Altorfer M."/>
            <person name="Burckhardt D."/>
            <person name="Oertli M."/>
            <person name="Naumann U."/>
            <person name="Petersen F."/>
            <person name="Wong J."/>
        </authorList>
    </citation>
    <scope>NUCLEOTIDE SEQUENCE</scope>
    <source>
        <strain evidence="1">GSM-AAB239-AS_SAM_17_03QT</strain>
        <tissue evidence="1">Leaf</tissue>
    </source>
</reference>
<reference evidence="1" key="1">
    <citation type="journal article" date="2023" name="GigaByte">
        <title>Genome assembly of the bearded iris, Iris pallida Lam.</title>
        <authorList>
            <person name="Bruccoleri R.E."/>
            <person name="Oakeley E.J."/>
            <person name="Faust A.M.E."/>
            <person name="Altorfer M."/>
            <person name="Dessus-Babus S."/>
            <person name="Burckhardt D."/>
            <person name="Oertli M."/>
            <person name="Naumann U."/>
            <person name="Petersen F."/>
            <person name="Wong J."/>
        </authorList>
    </citation>
    <scope>NUCLEOTIDE SEQUENCE</scope>
    <source>
        <strain evidence="1">GSM-AAB239-AS_SAM_17_03QT</strain>
    </source>
</reference>
<proteinExistence type="predicted"/>
<keyword evidence="2" id="KW-1185">Reference proteome</keyword>
<accession>A0AAX6HZI2</accession>